<dbReference type="AlphaFoldDB" id="A0A4C1WU49"/>
<keyword evidence="1" id="KW-0430">Lectin</keyword>
<protein>
    <submittedName>
        <fullName evidence="3">Hemolymph lipopolysaccharide-binding protein</fullName>
    </submittedName>
</protein>
<evidence type="ECO:0000256" key="1">
    <source>
        <dbReference type="ARBA" id="ARBA00022734"/>
    </source>
</evidence>
<dbReference type="PANTHER" id="PTHR22799">
    <property type="entry name" value="TETRANECTIN-RELATED"/>
    <property type="match status" value="1"/>
</dbReference>
<dbReference type="SUPFAM" id="SSF56436">
    <property type="entry name" value="C-type lectin-like"/>
    <property type="match status" value="1"/>
</dbReference>
<dbReference type="CDD" id="cd00037">
    <property type="entry name" value="CLECT"/>
    <property type="match status" value="1"/>
</dbReference>
<evidence type="ECO:0000313" key="4">
    <source>
        <dbReference type="Proteomes" id="UP000299102"/>
    </source>
</evidence>
<dbReference type="EMBL" id="BGZK01000658">
    <property type="protein sequence ID" value="GBP54948.1"/>
    <property type="molecule type" value="Genomic_DNA"/>
</dbReference>
<dbReference type="InterPro" id="IPR001304">
    <property type="entry name" value="C-type_lectin-like"/>
</dbReference>
<dbReference type="Proteomes" id="UP000299102">
    <property type="component" value="Unassembled WGS sequence"/>
</dbReference>
<dbReference type="Gene3D" id="3.10.100.10">
    <property type="entry name" value="Mannose-Binding Protein A, subunit A"/>
    <property type="match status" value="1"/>
</dbReference>
<accession>A0A4C1WU49</accession>
<dbReference type="Pfam" id="PF00059">
    <property type="entry name" value="Lectin_C"/>
    <property type="match status" value="1"/>
</dbReference>
<comment type="caution">
    <text evidence="3">The sequence shown here is derived from an EMBL/GenBank/DDBJ whole genome shotgun (WGS) entry which is preliminary data.</text>
</comment>
<dbReference type="PANTHER" id="PTHR22799:SF6">
    <property type="entry name" value="C-TYPE LECTIN DOMAIN FAMILY 4 MEMBER M-LIKE"/>
    <property type="match status" value="1"/>
</dbReference>
<dbReference type="OrthoDB" id="7357196at2759"/>
<gene>
    <name evidence="3" type="ORF">EVAR_50392_1</name>
</gene>
<proteinExistence type="predicted"/>
<dbReference type="InterPro" id="IPR051663">
    <property type="entry name" value="CLec_Tetranectin-domain"/>
</dbReference>
<dbReference type="PROSITE" id="PS50041">
    <property type="entry name" value="C_TYPE_LECTIN_2"/>
    <property type="match status" value="1"/>
</dbReference>
<keyword evidence="4" id="KW-1185">Reference proteome</keyword>
<organism evidence="3 4">
    <name type="scientific">Eumeta variegata</name>
    <name type="common">Bagworm moth</name>
    <name type="synonym">Eumeta japonica</name>
    <dbReference type="NCBI Taxonomy" id="151549"/>
    <lineage>
        <taxon>Eukaryota</taxon>
        <taxon>Metazoa</taxon>
        <taxon>Ecdysozoa</taxon>
        <taxon>Arthropoda</taxon>
        <taxon>Hexapoda</taxon>
        <taxon>Insecta</taxon>
        <taxon>Pterygota</taxon>
        <taxon>Neoptera</taxon>
        <taxon>Endopterygota</taxon>
        <taxon>Lepidoptera</taxon>
        <taxon>Glossata</taxon>
        <taxon>Ditrysia</taxon>
        <taxon>Tineoidea</taxon>
        <taxon>Psychidae</taxon>
        <taxon>Oiketicinae</taxon>
        <taxon>Eumeta</taxon>
    </lineage>
</organism>
<dbReference type="GO" id="GO:0030246">
    <property type="term" value="F:carbohydrate binding"/>
    <property type="evidence" value="ECO:0007669"/>
    <property type="project" value="UniProtKB-KW"/>
</dbReference>
<dbReference type="InterPro" id="IPR016186">
    <property type="entry name" value="C-type_lectin-like/link_sf"/>
</dbReference>
<sequence length="85" mass="9245">MDFFESGVEIICEQAYYKLHRQAKSWYDARATCGLEGATLVYPETAAESALLAKLLEDAGLSDANVWVGAHDIFAEGTFVKLNGG</sequence>
<name>A0A4C1WU49_EUMVA</name>
<reference evidence="3 4" key="1">
    <citation type="journal article" date="2019" name="Commun. Biol.">
        <title>The bagworm genome reveals a unique fibroin gene that provides high tensile strength.</title>
        <authorList>
            <person name="Kono N."/>
            <person name="Nakamura H."/>
            <person name="Ohtoshi R."/>
            <person name="Tomita M."/>
            <person name="Numata K."/>
            <person name="Arakawa K."/>
        </authorList>
    </citation>
    <scope>NUCLEOTIDE SEQUENCE [LARGE SCALE GENOMIC DNA]</scope>
</reference>
<evidence type="ECO:0000259" key="2">
    <source>
        <dbReference type="PROSITE" id="PS50041"/>
    </source>
</evidence>
<dbReference type="InterPro" id="IPR016187">
    <property type="entry name" value="CTDL_fold"/>
</dbReference>
<evidence type="ECO:0000313" key="3">
    <source>
        <dbReference type="EMBL" id="GBP54948.1"/>
    </source>
</evidence>
<feature type="domain" description="C-type lectin" evidence="2">
    <location>
        <begin position="17"/>
        <end position="85"/>
    </location>
</feature>